<dbReference type="EMBL" id="JACHMQ010000001">
    <property type="protein sequence ID" value="MBB6398230.1"/>
    <property type="molecule type" value="Genomic_DNA"/>
</dbReference>
<accession>A0A7X0G3Y0</accession>
<evidence type="ECO:0008006" key="3">
    <source>
        <dbReference type="Google" id="ProtNLM"/>
    </source>
</evidence>
<comment type="caution">
    <text evidence="1">The sequence shown here is derived from an EMBL/GenBank/DDBJ whole genome shotgun (WGS) entry which is preliminary data.</text>
</comment>
<dbReference type="Proteomes" id="UP000546324">
    <property type="component" value="Unassembled WGS sequence"/>
</dbReference>
<evidence type="ECO:0000313" key="2">
    <source>
        <dbReference type="Proteomes" id="UP000546324"/>
    </source>
</evidence>
<sequence length="35" mass="3762">MEDHERMRSVLIAYDGSPAAGRCPVAVVPAPRPGR</sequence>
<organism evidence="1 2">
    <name type="scientific">Actinomadura coerulea</name>
    <dbReference type="NCBI Taxonomy" id="46159"/>
    <lineage>
        <taxon>Bacteria</taxon>
        <taxon>Bacillati</taxon>
        <taxon>Actinomycetota</taxon>
        <taxon>Actinomycetes</taxon>
        <taxon>Streptosporangiales</taxon>
        <taxon>Thermomonosporaceae</taxon>
        <taxon>Actinomadura</taxon>
    </lineage>
</organism>
<name>A0A7X0G3Y0_9ACTN</name>
<gene>
    <name evidence="1" type="ORF">BKA00_005144</name>
</gene>
<keyword evidence="2" id="KW-1185">Reference proteome</keyword>
<evidence type="ECO:0000313" key="1">
    <source>
        <dbReference type="EMBL" id="MBB6398230.1"/>
    </source>
</evidence>
<protein>
    <recommendedName>
        <fullName evidence="3">Universal stress protein</fullName>
    </recommendedName>
</protein>
<reference evidence="1 2" key="1">
    <citation type="submission" date="2020-08" db="EMBL/GenBank/DDBJ databases">
        <title>Sequencing the genomes of 1000 actinobacteria strains.</title>
        <authorList>
            <person name="Klenk H.-P."/>
        </authorList>
    </citation>
    <scope>NUCLEOTIDE SEQUENCE [LARGE SCALE GENOMIC DNA]</scope>
    <source>
        <strain evidence="1 2">DSM 43675</strain>
    </source>
</reference>
<proteinExistence type="predicted"/>
<dbReference type="AlphaFoldDB" id="A0A7X0G3Y0"/>